<proteinExistence type="predicted"/>
<organism evidence="1">
    <name type="scientific">Gongylonema pulchrum</name>
    <dbReference type="NCBI Taxonomy" id="637853"/>
    <lineage>
        <taxon>Eukaryota</taxon>
        <taxon>Metazoa</taxon>
        <taxon>Ecdysozoa</taxon>
        <taxon>Nematoda</taxon>
        <taxon>Chromadorea</taxon>
        <taxon>Rhabditida</taxon>
        <taxon>Spirurina</taxon>
        <taxon>Spiruromorpha</taxon>
        <taxon>Spiruroidea</taxon>
        <taxon>Gongylonematidae</taxon>
        <taxon>Gongylonema</taxon>
    </lineage>
</organism>
<reference evidence="1" key="1">
    <citation type="submission" date="2016-06" db="UniProtKB">
        <authorList>
            <consortium name="WormBaseParasite"/>
        </authorList>
    </citation>
    <scope>IDENTIFICATION</scope>
</reference>
<protein>
    <submittedName>
        <fullName evidence="1">Phosphotriesterase</fullName>
    </submittedName>
</protein>
<dbReference type="AlphaFoldDB" id="A0A183DM77"/>
<evidence type="ECO:0000313" key="1">
    <source>
        <dbReference type="WBParaSite" id="GPUH_0000982901-mRNA-1"/>
    </source>
</evidence>
<accession>A0A183DM77</accession>
<dbReference type="WBParaSite" id="GPUH_0000982901-mRNA-1">
    <property type="protein sequence ID" value="GPUH_0000982901-mRNA-1"/>
    <property type="gene ID" value="GPUH_0000982901"/>
</dbReference>
<name>A0A183DM77_9BILA</name>
<sequence length="58" mass="6505">LYIPEVRFGDVHSMDPVILSDVPLERFAFSAVVGKLAPFLPLFPGVSAHLVRTELRQR</sequence>